<dbReference type="Proteomes" id="UP000242188">
    <property type="component" value="Unassembled WGS sequence"/>
</dbReference>
<organism evidence="4 5">
    <name type="scientific">Mizuhopecten yessoensis</name>
    <name type="common">Japanese scallop</name>
    <name type="synonym">Patinopecten yessoensis</name>
    <dbReference type="NCBI Taxonomy" id="6573"/>
    <lineage>
        <taxon>Eukaryota</taxon>
        <taxon>Metazoa</taxon>
        <taxon>Spiralia</taxon>
        <taxon>Lophotrochozoa</taxon>
        <taxon>Mollusca</taxon>
        <taxon>Bivalvia</taxon>
        <taxon>Autobranchia</taxon>
        <taxon>Pteriomorphia</taxon>
        <taxon>Pectinida</taxon>
        <taxon>Pectinoidea</taxon>
        <taxon>Pectinidae</taxon>
        <taxon>Mizuhopecten</taxon>
    </lineage>
</organism>
<feature type="domain" description="EF-hand" evidence="3">
    <location>
        <begin position="81"/>
        <end position="116"/>
    </location>
</feature>
<dbReference type="InterPro" id="IPR018247">
    <property type="entry name" value="EF_Hand_1_Ca_BS"/>
</dbReference>
<keyword evidence="1" id="KW-0677">Repeat</keyword>
<dbReference type="GO" id="GO:0016460">
    <property type="term" value="C:myosin II complex"/>
    <property type="evidence" value="ECO:0007669"/>
    <property type="project" value="TreeGrafter"/>
</dbReference>
<sequence length="149" mass="16456">MVHQLTKEQITEFKETFLLFDSDGDGTITTKELGTVMRSLGQNPTDADLHDMVALVDSDGNGSIDFDEFLHLVAKRLQEADIETGLVEAFRLFDKDGNGFLTANELQSVVATSGESLTTEEVDMLMNEADVNNDGKVNYKEFVKLMTGN</sequence>
<feature type="domain" description="EF-hand" evidence="3">
    <location>
        <begin position="8"/>
        <end position="43"/>
    </location>
</feature>
<evidence type="ECO:0000313" key="4">
    <source>
        <dbReference type="EMBL" id="OWF35746.1"/>
    </source>
</evidence>
<dbReference type="Gene3D" id="1.10.238.10">
    <property type="entry name" value="EF-hand"/>
    <property type="match status" value="2"/>
</dbReference>
<dbReference type="PANTHER" id="PTHR23048">
    <property type="entry name" value="MYOSIN LIGHT CHAIN 1, 3"/>
    <property type="match status" value="1"/>
</dbReference>
<dbReference type="OrthoDB" id="429467at2759"/>
<evidence type="ECO:0000256" key="1">
    <source>
        <dbReference type="ARBA" id="ARBA00022737"/>
    </source>
</evidence>
<reference evidence="4 5" key="1">
    <citation type="journal article" date="2017" name="Nat. Ecol. Evol.">
        <title>Scallop genome provides insights into evolution of bilaterian karyotype and development.</title>
        <authorList>
            <person name="Wang S."/>
            <person name="Zhang J."/>
            <person name="Jiao W."/>
            <person name="Li J."/>
            <person name="Xun X."/>
            <person name="Sun Y."/>
            <person name="Guo X."/>
            <person name="Huan P."/>
            <person name="Dong B."/>
            <person name="Zhang L."/>
            <person name="Hu X."/>
            <person name="Sun X."/>
            <person name="Wang J."/>
            <person name="Zhao C."/>
            <person name="Wang Y."/>
            <person name="Wang D."/>
            <person name="Huang X."/>
            <person name="Wang R."/>
            <person name="Lv J."/>
            <person name="Li Y."/>
            <person name="Zhang Z."/>
            <person name="Liu B."/>
            <person name="Lu W."/>
            <person name="Hui Y."/>
            <person name="Liang J."/>
            <person name="Zhou Z."/>
            <person name="Hou R."/>
            <person name="Li X."/>
            <person name="Liu Y."/>
            <person name="Li H."/>
            <person name="Ning X."/>
            <person name="Lin Y."/>
            <person name="Zhao L."/>
            <person name="Xing Q."/>
            <person name="Dou J."/>
            <person name="Li Y."/>
            <person name="Mao J."/>
            <person name="Guo H."/>
            <person name="Dou H."/>
            <person name="Li T."/>
            <person name="Mu C."/>
            <person name="Jiang W."/>
            <person name="Fu Q."/>
            <person name="Fu X."/>
            <person name="Miao Y."/>
            <person name="Liu J."/>
            <person name="Yu Q."/>
            <person name="Li R."/>
            <person name="Liao H."/>
            <person name="Li X."/>
            <person name="Kong Y."/>
            <person name="Jiang Z."/>
            <person name="Chourrout D."/>
            <person name="Li R."/>
            <person name="Bao Z."/>
        </authorList>
    </citation>
    <scope>NUCLEOTIDE SEQUENCE [LARGE SCALE GENOMIC DNA]</scope>
    <source>
        <strain evidence="4 5">PY_sf001</strain>
    </source>
</reference>
<keyword evidence="2" id="KW-0106">Calcium</keyword>
<dbReference type="PROSITE" id="PS50222">
    <property type="entry name" value="EF_HAND_2"/>
    <property type="match status" value="4"/>
</dbReference>
<comment type="caution">
    <text evidence="4">The sequence shown here is derived from an EMBL/GenBank/DDBJ whole genome shotgun (WGS) entry which is preliminary data.</text>
</comment>
<dbReference type="PANTHER" id="PTHR23048:SF0">
    <property type="entry name" value="CALMODULIN LIKE 3"/>
    <property type="match status" value="1"/>
</dbReference>
<dbReference type="SUPFAM" id="SSF47473">
    <property type="entry name" value="EF-hand"/>
    <property type="match status" value="1"/>
</dbReference>
<protein>
    <submittedName>
        <fullName evidence="4">Calmodulin</fullName>
    </submittedName>
</protein>
<dbReference type="InterPro" id="IPR002048">
    <property type="entry name" value="EF_hand_dom"/>
</dbReference>
<dbReference type="Pfam" id="PF13499">
    <property type="entry name" value="EF-hand_7"/>
    <property type="match status" value="2"/>
</dbReference>
<evidence type="ECO:0000259" key="3">
    <source>
        <dbReference type="PROSITE" id="PS50222"/>
    </source>
</evidence>
<dbReference type="PROSITE" id="PS00018">
    <property type="entry name" value="EF_HAND_1"/>
    <property type="match status" value="4"/>
</dbReference>
<evidence type="ECO:0000313" key="5">
    <source>
        <dbReference type="Proteomes" id="UP000242188"/>
    </source>
</evidence>
<feature type="domain" description="EF-hand" evidence="3">
    <location>
        <begin position="44"/>
        <end position="79"/>
    </location>
</feature>
<accession>A0A210PH50</accession>
<dbReference type="CDD" id="cd00051">
    <property type="entry name" value="EFh"/>
    <property type="match status" value="2"/>
</dbReference>
<dbReference type="AlphaFoldDB" id="A0A210PH50"/>
<feature type="domain" description="EF-hand" evidence="3">
    <location>
        <begin position="117"/>
        <end position="149"/>
    </location>
</feature>
<dbReference type="GO" id="GO:0005509">
    <property type="term" value="F:calcium ion binding"/>
    <property type="evidence" value="ECO:0007669"/>
    <property type="project" value="InterPro"/>
</dbReference>
<evidence type="ECO:0000256" key="2">
    <source>
        <dbReference type="ARBA" id="ARBA00022837"/>
    </source>
</evidence>
<proteinExistence type="predicted"/>
<dbReference type="EMBL" id="NEDP02076710">
    <property type="protein sequence ID" value="OWF35746.1"/>
    <property type="molecule type" value="Genomic_DNA"/>
</dbReference>
<dbReference type="InterPro" id="IPR050230">
    <property type="entry name" value="CALM/Myosin/TropC-like"/>
</dbReference>
<dbReference type="STRING" id="6573.A0A210PH50"/>
<name>A0A210PH50_MIZYE</name>
<dbReference type="SMART" id="SM00054">
    <property type="entry name" value="EFh"/>
    <property type="match status" value="4"/>
</dbReference>
<dbReference type="FunFam" id="1.10.238.10:FF:000178">
    <property type="entry name" value="Calmodulin-2 A"/>
    <property type="match status" value="1"/>
</dbReference>
<keyword evidence="5" id="KW-1185">Reference proteome</keyword>
<dbReference type="InterPro" id="IPR011992">
    <property type="entry name" value="EF-hand-dom_pair"/>
</dbReference>
<gene>
    <name evidence="4" type="ORF">KP79_PYT10583</name>
</gene>